<proteinExistence type="predicted"/>
<dbReference type="RefSeq" id="WP_034017847.1">
    <property type="nucleotide sequence ID" value="NZ_JADTFC010000130.1"/>
</dbReference>
<protein>
    <recommendedName>
        <fullName evidence="3">YceK/YidQ family lipoprotein</fullName>
    </recommendedName>
</protein>
<evidence type="ECO:0000313" key="2">
    <source>
        <dbReference type="Proteomes" id="UP000608450"/>
    </source>
</evidence>
<accession>A0ABS0KUA2</accession>
<comment type="caution">
    <text evidence="1">The sequence shown here is derived from an EMBL/GenBank/DDBJ whole genome shotgun (WGS) entry which is preliminary data.</text>
</comment>
<dbReference type="PROSITE" id="PS51257">
    <property type="entry name" value="PROKAR_LIPOPROTEIN"/>
    <property type="match status" value="1"/>
</dbReference>
<dbReference type="EMBL" id="JADTFC010000130">
    <property type="protein sequence ID" value="MBG6291655.1"/>
    <property type="molecule type" value="Genomic_DNA"/>
</dbReference>
<reference evidence="1 2" key="1">
    <citation type="submission" date="2020-11" db="EMBL/GenBank/DDBJ databases">
        <title>Enhanced detection system for hospital associated transmission using whole genome sequencing surveillance.</title>
        <authorList>
            <person name="Harrison L.H."/>
            <person name="Van Tyne D."/>
            <person name="Marsh J.W."/>
            <person name="Griffith M.P."/>
            <person name="Snyder D.J."/>
            <person name="Cooper V.S."/>
            <person name="Mustapha M."/>
        </authorList>
    </citation>
    <scope>NUCLEOTIDE SEQUENCE [LARGE SCALE GENOMIC DNA]</scope>
    <source>
        <strain evidence="1 2">PSA00705</strain>
    </source>
</reference>
<name>A0ABS0KUA2_PSENT</name>
<keyword evidence="2" id="KW-1185">Reference proteome</keyword>
<evidence type="ECO:0000313" key="1">
    <source>
        <dbReference type="EMBL" id="MBG6291655.1"/>
    </source>
</evidence>
<sequence>MKKAMIIFAVLSVLTGCSSTKVVGTGDFFNLTSRNVVYRDLTRPVGFDNEPEQANYVVLPAITK</sequence>
<gene>
    <name evidence="1" type="ORF">I5I61_29715</name>
</gene>
<evidence type="ECO:0008006" key="3">
    <source>
        <dbReference type="Google" id="ProtNLM"/>
    </source>
</evidence>
<organism evidence="1 2">
    <name type="scientific">Pseudomonas nitroreducens</name>
    <dbReference type="NCBI Taxonomy" id="46680"/>
    <lineage>
        <taxon>Bacteria</taxon>
        <taxon>Pseudomonadati</taxon>
        <taxon>Pseudomonadota</taxon>
        <taxon>Gammaproteobacteria</taxon>
        <taxon>Pseudomonadales</taxon>
        <taxon>Pseudomonadaceae</taxon>
        <taxon>Pseudomonas</taxon>
    </lineage>
</organism>
<dbReference type="Proteomes" id="UP000608450">
    <property type="component" value="Unassembled WGS sequence"/>
</dbReference>